<evidence type="ECO:0000313" key="3">
    <source>
        <dbReference type="Proteomes" id="UP000479710"/>
    </source>
</evidence>
<feature type="chain" id="PRO_5026128852" description="Secreted protein" evidence="1">
    <location>
        <begin position="24"/>
        <end position="104"/>
    </location>
</feature>
<proteinExistence type="predicted"/>
<keyword evidence="3" id="KW-1185">Reference proteome</keyword>
<dbReference type="EMBL" id="SPHZ02000011">
    <property type="protein sequence ID" value="KAF0892884.1"/>
    <property type="molecule type" value="Genomic_DNA"/>
</dbReference>
<comment type="caution">
    <text evidence="2">The sequence shown here is derived from an EMBL/GenBank/DDBJ whole genome shotgun (WGS) entry which is preliminary data.</text>
</comment>
<feature type="signal peptide" evidence="1">
    <location>
        <begin position="1"/>
        <end position="23"/>
    </location>
</feature>
<dbReference type="AlphaFoldDB" id="A0A6G1BZ06"/>
<keyword evidence="1" id="KW-0732">Signal</keyword>
<protein>
    <recommendedName>
        <fullName evidence="4">Secreted protein</fullName>
    </recommendedName>
</protein>
<evidence type="ECO:0000256" key="1">
    <source>
        <dbReference type="SAM" id="SignalP"/>
    </source>
</evidence>
<evidence type="ECO:0000313" key="2">
    <source>
        <dbReference type="EMBL" id="KAF0892884.1"/>
    </source>
</evidence>
<organism evidence="2 3">
    <name type="scientific">Oryza meyeriana var. granulata</name>
    <dbReference type="NCBI Taxonomy" id="110450"/>
    <lineage>
        <taxon>Eukaryota</taxon>
        <taxon>Viridiplantae</taxon>
        <taxon>Streptophyta</taxon>
        <taxon>Embryophyta</taxon>
        <taxon>Tracheophyta</taxon>
        <taxon>Spermatophyta</taxon>
        <taxon>Magnoliopsida</taxon>
        <taxon>Liliopsida</taxon>
        <taxon>Poales</taxon>
        <taxon>Poaceae</taxon>
        <taxon>BOP clade</taxon>
        <taxon>Oryzoideae</taxon>
        <taxon>Oryzeae</taxon>
        <taxon>Oryzinae</taxon>
        <taxon>Oryza</taxon>
        <taxon>Oryza meyeriana</taxon>
    </lineage>
</organism>
<accession>A0A6G1BZ06</accession>
<name>A0A6G1BZ06_9ORYZ</name>
<reference evidence="2 3" key="1">
    <citation type="submission" date="2019-11" db="EMBL/GenBank/DDBJ databases">
        <title>Whole genome sequence of Oryza granulata.</title>
        <authorList>
            <person name="Li W."/>
        </authorList>
    </citation>
    <scope>NUCLEOTIDE SEQUENCE [LARGE SCALE GENOMIC DNA]</scope>
    <source>
        <strain evidence="3">cv. Menghai</strain>
        <tissue evidence="2">Leaf</tissue>
    </source>
</reference>
<evidence type="ECO:0008006" key="4">
    <source>
        <dbReference type="Google" id="ProtNLM"/>
    </source>
</evidence>
<sequence>MAAWLAEVLVTVILAATQGGGKGADMCIVLLGSKAIRLLWPRAPPCLAAAVQMKHGGGVERGGGADEEMSLAEAASNFQIRRLQPIAAMTAINLGAWSTAWMRR</sequence>
<gene>
    <name evidence="2" type="ORF">E2562_018666</name>
</gene>
<dbReference type="Proteomes" id="UP000479710">
    <property type="component" value="Unassembled WGS sequence"/>
</dbReference>